<name>A0A9D5C2J0_9LILI</name>
<comment type="caution">
    <text evidence="3">The sequence shown here is derived from an EMBL/GenBank/DDBJ whole genome shotgun (WGS) entry which is preliminary data.</text>
</comment>
<dbReference type="PROSITE" id="PS50966">
    <property type="entry name" value="ZF_SWIM"/>
    <property type="match status" value="1"/>
</dbReference>
<evidence type="ECO:0000313" key="4">
    <source>
        <dbReference type="Proteomes" id="UP001085076"/>
    </source>
</evidence>
<keyword evidence="4" id="KW-1185">Reference proteome</keyword>
<dbReference type="Proteomes" id="UP001085076">
    <property type="component" value="Miscellaneous, Linkage group lg08"/>
</dbReference>
<feature type="domain" description="SWIM-type" evidence="2">
    <location>
        <begin position="46"/>
        <end position="76"/>
    </location>
</feature>
<accession>A0A9D5C2J0</accession>
<evidence type="ECO:0000259" key="2">
    <source>
        <dbReference type="PROSITE" id="PS50966"/>
    </source>
</evidence>
<dbReference type="OrthoDB" id="2122982at2759"/>
<dbReference type="GO" id="GO:0061630">
    <property type="term" value="F:ubiquitin protein ligase activity"/>
    <property type="evidence" value="ECO:0007669"/>
    <property type="project" value="InterPro"/>
</dbReference>
<proteinExistence type="predicted"/>
<dbReference type="PANTHER" id="PTHR21540">
    <property type="entry name" value="RING FINGER AND SWIM DOMAIN-CONTAINING PROTEIN 2"/>
    <property type="match status" value="1"/>
</dbReference>
<reference evidence="3" key="1">
    <citation type="submission" date="2021-03" db="EMBL/GenBank/DDBJ databases">
        <authorList>
            <person name="Li Z."/>
            <person name="Yang C."/>
        </authorList>
    </citation>
    <scope>NUCLEOTIDE SEQUENCE</scope>
    <source>
        <strain evidence="3">Dzin_1.0</strain>
        <tissue evidence="3">Leaf</tissue>
    </source>
</reference>
<sequence>MITGGGRYNSSQLIADRIVRAIHHRLRLLHRSNSEFFILGATGNVYTVTLAAIPSCTCPDRTVPCKHILFVLLRVLRLPFDDVCLRRRTLRPCHLARLLAISISTSTLAGPRARARFYQLYSAPAAFQMFPDWAKAAGGRCIMPLRCHRPGDRETVAAVDIIQSKDPDEASSIFTEGKRAVISIKGMEKEVEKRDQLHKLVEASNCIEEIDGILEDGSWDFHCSGANSNPNPAIEECCDAIIKTRKPLSSPF</sequence>
<protein>
    <recommendedName>
        <fullName evidence="2">SWIM-type domain-containing protein</fullName>
    </recommendedName>
</protein>
<reference evidence="3" key="2">
    <citation type="journal article" date="2022" name="Hortic Res">
        <title>The genome of Dioscorea zingiberensis sheds light on the biosynthesis, origin and evolution of the medicinally important diosgenin saponins.</title>
        <authorList>
            <person name="Li Y."/>
            <person name="Tan C."/>
            <person name="Li Z."/>
            <person name="Guo J."/>
            <person name="Li S."/>
            <person name="Chen X."/>
            <person name="Wang C."/>
            <person name="Dai X."/>
            <person name="Yang H."/>
            <person name="Song W."/>
            <person name="Hou L."/>
            <person name="Xu J."/>
            <person name="Tong Z."/>
            <person name="Xu A."/>
            <person name="Yuan X."/>
            <person name="Wang W."/>
            <person name="Yang Q."/>
            <person name="Chen L."/>
            <person name="Sun Z."/>
            <person name="Wang K."/>
            <person name="Pan B."/>
            <person name="Chen J."/>
            <person name="Bao Y."/>
            <person name="Liu F."/>
            <person name="Qi X."/>
            <person name="Gang D.R."/>
            <person name="Wen J."/>
            <person name="Li J."/>
        </authorList>
    </citation>
    <scope>NUCLEOTIDE SEQUENCE</scope>
    <source>
        <strain evidence="3">Dzin_1.0</strain>
    </source>
</reference>
<keyword evidence="1" id="KW-0862">Zinc</keyword>
<dbReference type="PANTHER" id="PTHR21540:SF0">
    <property type="entry name" value="PHD FAMILY PROTEIN"/>
    <property type="match status" value="1"/>
</dbReference>
<dbReference type="InterPro" id="IPR039903">
    <property type="entry name" value="Zswim2"/>
</dbReference>
<organism evidence="3 4">
    <name type="scientific">Dioscorea zingiberensis</name>
    <dbReference type="NCBI Taxonomy" id="325984"/>
    <lineage>
        <taxon>Eukaryota</taxon>
        <taxon>Viridiplantae</taxon>
        <taxon>Streptophyta</taxon>
        <taxon>Embryophyta</taxon>
        <taxon>Tracheophyta</taxon>
        <taxon>Spermatophyta</taxon>
        <taxon>Magnoliopsida</taxon>
        <taxon>Liliopsida</taxon>
        <taxon>Dioscoreales</taxon>
        <taxon>Dioscoreaceae</taxon>
        <taxon>Dioscorea</taxon>
    </lineage>
</organism>
<dbReference type="EMBL" id="JAGGNH010000008">
    <property type="protein sequence ID" value="KAJ0964809.1"/>
    <property type="molecule type" value="Genomic_DNA"/>
</dbReference>
<dbReference type="InterPro" id="IPR007527">
    <property type="entry name" value="Znf_SWIM"/>
</dbReference>
<keyword evidence="1" id="KW-0479">Metal-binding</keyword>
<evidence type="ECO:0000256" key="1">
    <source>
        <dbReference type="PROSITE-ProRule" id="PRU00325"/>
    </source>
</evidence>
<evidence type="ECO:0000313" key="3">
    <source>
        <dbReference type="EMBL" id="KAJ0964809.1"/>
    </source>
</evidence>
<gene>
    <name evidence="3" type="ORF">J5N97_025947</name>
</gene>
<dbReference type="AlphaFoldDB" id="A0A9D5C2J0"/>
<keyword evidence="1" id="KW-0863">Zinc-finger</keyword>
<dbReference type="GO" id="GO:0008270">
    <property type="term" value="F:zinc ion binding"/>
    <property type="evidence" value="ECO:0007669"/>
    <property type="project" value="UniProtKB-KW"/>
</dbReference>
<dbReference type="Pfam" id="PF04434">
    <property type="entry name" value="SWIM"/>
    <property type="match status" value="1"/>
</dbReference>